<dbReference type="RefSeq" id="WP_229346195.1">
    <property type="nucleotide sequence ID" value="NZ_JAJFAT010000012.1"/>
</dbReference>
<keyword evidence="1" id="KW-0812">Transmembrane</keyword>
<evidence type="ECO:0000256" key="1">
    <source>
        <dbReference type="SAM" id="Phobius"/>
    </source>
</evidence>
<accession>A0AAW4X107</accession>
<keyword evidence="1" id="KW-0472">Membrane</keyword>
<keyword evidence="1" id="KW-1133">Transmembrane helix</keyword>
<organism evidence="2 3">
    <name type="scientific">Halanaerobium polyolivorans</name>
    <dbReference type="NCBI Taxonomy" id="2886943"/>
    <lineage>
        <taxon>Bacteria</taxon>
        <taxon>Bacillati</taxon>
        <taxon>Bacillota</taxon>
        <taxon>Clostridia</taxon>
        <taxon>Halanaerobiales</taxon>
        <taxon>Halanaerobiaceae</taxon>
        <taxon>Halanaerobium</taxon>
    </lineage>
</organism>
<protein>
    <submittedName>
        <fullName evidence="2">Uncharacterized protein</fullName>
    </submittedName>
</protein>
<keyword evidence="3" id="KW-1185">Reference proteome</keyword>
<dbReference type="Proteomes" id="UP001199296">
    <property type="component" value="Unassembled WGS sequence"/>
</dbReference>
<reference evidence="2 3" key="1">
    <citation type="submission" date="2021-10" db="EMBL/GenBank/DDBJ databases">
        <authorList>
            <person name="Grouzdev D.S."/>
            <person name="Pantiukh K.S."/>
            <person name="Krutkina M.S."/>
        </authorList>
    </citation>
    <scope>NUCLEOTIDE SEQUENCE [LARGE SCALE GENOMIC DNA]</scope>
    <source>
        <strain evidence="2 3">Z-7514</strain>
    </source>
</reference>
<gene>
    <name evidence="2" type="ORF">LJ207_09165</name>
</gene>
<comment type="caution">
    <text evidence="2">The sequence shown here is derived from an EMBL/GenBank/DDBJ whole genome shotgun (WGS) entry which is preliminary data.</text>
</comment>
<dbReference type="EMBL" id="JAJFAT010000012">
    <property type="protein sequence ID" value="MCC3145491.1"/>
    <property type="molecule type" value="Genomic_DNA"/>
</dbReference>
<evidence type="ECO:0000313" key="2">
    <source>
        <dbReference type="EMBL" id="MCC3145491.1"/>
    </source>
</evidence>
<evidence type="ECO:0000313" key="3">
    <source>
        <dbReference type="Proteomes" id="UP001199296"/>
    </source>
</evidence>
<feature type="transmembrane region" description="Helical" evidence="1">
    <location>
        <begin position="120"/>
        <end position="141"/>
    </location>
</feature>
<proteinExistence type="predicted"/>
<dbReference type="AlphaFoldDB" id="A0AAW4X107"/>
<name>A0AAW4X107_9FIRM</name>
<sequence>MIKIKKKTAYIALIFTLAFIALIFLQVDTASAHRLIIEEEEAGLVKLSFDDGGQASEVKIVLETEAGEIVEEGYSDEEGYYEYSPETEAQKMIADDGMGHRAVLVFGQGQQTSLMDSLPLWFRTMGGILLILVIAAFYYIFKKTRRGEQ</sequence>